<proteinExistence type="predicted"/>
<feature type="signal peptide" evidence="2">
    <location>
        <begin position="1"/>
        <end position="22"/>
    </location>
</feature>
<name>A0A2T1HS05_9HYPH</name>
<keyword evidence="4" id="KW-1185">Reference proteome</keyword>
<dbReference type="EMBL" id="PVZS01000014">
    <property type="protein sequence ID" value="PSC04435.1"/>
    <property type="molecule type" value="Genomic_DNA"/>
</dbReference>
<feature type="chain" id="PRO_5015561427" evidence="2">
    <location>
        <begin position="23"/>
        <end position="106"/>
    </location>
</feature>
<keyword evidence="1" id="KW-0472">Membrane</keyword>
<dbReference type="Proteomes" id="UP000239772">
    <property type="component" value="Unassembled WGS sequence"/>
</dbReference>
<accession>A0A2T1HS05</accession>
<reference evidence="4" key="1">
    <citation type="submission" date="2018-03" db="EMBL/GenBank/DDBJ databases">
        <authorList>
            <person name="Sun L."/>
            <person name="Liu H."/>
            <person name="Chen W."/>
            <person name="Huang K."/>
            <person name="Liu W."/>
            <person name="Gao X."/>
        </authorList>
    </citation>
    <scope>NUCLEOTIDE SEQUENCE [LARGE SCALE GENOMIC DNA]</scope>
    <source>
        <strain evidence="4">SH9</strain>
    </source>
</reference>
<keyword evidence="2" id="KW-0732">Signal</keyword>
<dbReference type="AlphaFoldDB" id="A0A2T1HS05"/>
<evidence type="ECO:0000313" key="3">
    <source>
        <dbReference type="EMBL" id="PSC04435.1"/>
    </source>
</evidence>
<organism evidence="3 4">
    <name type="scientific">Alsobacter soli</name>
    <dbReference type="NCBI Taxonomy" id="2109933"/>
    <lineage>
        <taxon>Bacteria</taxon>
        <taxon>Pseudomonadati</taxon>
        <taxon>Pseudomonadota</taxon>
        <taxon>Alphaproteobacteria</taxon>
        <taxon>Hyphomicrobiales</taxon>
        <taxon>Alsobacteraceae</taxon>
        <taxon>Alsobacter</taxon>
    </lineage>
</organism>
<sequence>MNRVMLGAVAALTMGAGIAASAAPAEAQYYYRRGGMNPGAAAAIGAVGGLALGAAIAGSRPAYAAPAPVYAAPVYGGPVNECYVQRRRVWVPGWGWEIRRETVCDY</sequence>
<evidence type="ECO:0000256" key="2">
    <source>
        <dbReference type="SAM" id="SignalP"/>
    </source>
</evidence>
<evidence type="ECO:0000313" key="4">
    <source>
        <dbReference type="Proteomes" id="UP000239772"/>
    </source>
</evidence>
<keyword evidence="1" id="KW-1133">Transmembrane helix</keyword>
<comment type="caution">
    <text evidence="3">The sequence shown here is derived from an EMBL/GenBank/DDBJ whole genome shotgun (WGS) entry which is preliminary data.</text>
</comment>
<protein>
    <submittedName>
        <fullName evidence="3">Uncharacterized protein</fullName>
    </submittedName>
</protein>
<keyword evidence="1" id="KW-0812">Transmembrane</keyword>
<evidence type="ECO:0000256" key="1">
    <source>
        <dbReference type="SAM" id="Phobius"/>
    </source>
</evidence>
<feature type="transmembrane region" description="Helical" evidence="1">
    <location>
        <begin position="38"/>
        <end position="57"/>
    </location>
</feature>
<gene>
    <name evidence="3" type="ORF">SLNSH_14450</name>
</gene>